<keyword evidence="2" id="KW-0378">Hydrolase</keyword>
<dbReference type="AlphaFoldDB" id="A0A4V2MBI1"/>
<dbReference type="GO" id="GO:0004065">
    <property type="term" value="F:arylsulfatase activity"/>
    <property type="evidence" value="ECO:0007669"/>
    <property type="project" value="TreeGrafter"/>
</dbReference>
<organism evidence="5 6">
    <name type="scientific">Kribbella pittospori</name>
    <dbReference type="NCBI Taxonomy" id="722689"/>
    <lineage>
        <taxon>Bacteria</taxon>
        <taxon>Bacillati</taxon>
        <taxon>Actinomycetota</taxon>
        <taxon>Actinomycetes</taxon>
        <taxon>Propionibacteriales</taxon>
        <taxon>Kribbellaceae</taxon>
        <taxon>Kribbella</taxon>
    </lineage>
</organism>
<dbReference type="InterPro" id="IPR000917">
    <property type="entry name" value="Sulfatase_N"/>
</dbReference>
<evidence type="ECO:0000313" key="6">
    <source>
        <dbReference type="Proteomes" id="UP000291144"/>
    </source>
</evidence>
<proteinExistence type="inferred from homology"/>
<name>A0A4V2MBI1_9ACTN</name>
<gene>
    <name evidence="5" type="ORF">E0H73_12615</name>
</gene>
<dbReference type="CDD" id="cd16034">
    <property type="entry name" value="sulfatase_like"/>
    <property type="match status" value="1"/>
</dbReference>
<accession>A0A4V2MBI1</accession>
<dbReference type="InterPro" id="IPR050738">
    <property type="entry name" value="Sulfatase"/>
</dbReference>
<dbReference type="Gene3D" id="3.40.720.10">
    <property type="entry name" value="Alkaline Phosphatase, subunit A"/>
    <property type="match status" value="1"/>
</dbReference>
<feature type="domain" description="Sulfatase N-terminal" evidence="4">
    <location>
        <begin position="79"/>
        <end position="405"/>
    </location>
</feature>
<dbReference type="Pfam" id="PF00884">
    <property type="entry name" value="Sulfatase"/>
    <property type="match status" value="1"/>
</dbReference>
<reference evidence="5 6" key="1">
    <citation type="submission" date="2019-02" db="EMBL/GenBank/DDBJ databases">
        <title>Kribbella capetownensis sp. nov. and Kribbella speibonae sp. nov., isolated from soil.</title>
        <authorList>
            <person name="Curtis S.M."/>
            <person name="Norton I."/>
            <person name="Everest G.J."/>
            <person name="Meyers P.R."/>
        </authorList>
    </citation>
    <scope>NUCLEOTIDE SEQUENCE [LARGE SCALE GENOMIC DNA]</scope>
    <source>
        <strain evidence="5 6">NRRL B-24813</strain>
    </source>
</reference>
<evidence type="ECO:0000259" key="4">
    <source>
        <dbReference type="Pfam" id="PF00884"/>
    </source>
</evidence>
<evidence type="ECO:0000256" key="3">
    <source>
        <dbReference type="SAM" id="MobiDB-lite"/>
    </source>
</evidence>
<dbReference type="PANTHER" id="PTHR42693:SF53">
    <property type="entry name" value="ENDO-4-O-SULFATASE"/>
    <property type="match status" value="1"/>
</dbReference>
<dbReference type="PANTHER" id="PTHR42693">
    <property type="entry name" value="ARYLSULFATASE FAMILY MEMBER"/>
    <property type="match status" value="1"/>
</dbReference>
<evidence type="ECO:0000313" key="5">
    <source>
        <dbReference type="EMBL" id="TCC63292.1"/>
    </source>
</evidence>
<comment type="caution">
    <text evidence="5">The sequence shown here is derived from an EMBL/GenBank/DDBJ whole genome shotgun (WGS) entry which is preliminary data.</text>
</comment>
<dbReference type="SUPFAM" id="SSF53649">
    <property type="entry name" value="Alkaline phosphatase-like"/>
    <property type="match status" value="1"/>
</dbReference>
<sequence length="541" mass="60942">MVLERVLLGDHLHPRPEAAPGGDQLPRLPGPALDRLGDDERRGDLHARPGCPAVPRTATPIRQRSHRRRTQVTSPDTRPNLVLIVADQLRRQALGAYGDPNVATPNIDALAAAGTRFDAACSTYPVCVPYRFSLMTGEYAHTRFIPSIEWRMSPAERTLADELNGAGYRTALYGKWHLYGNFGHYPGHTVVKTSRTQVPRPYQGRFQRFAGFDICNDPWDTYYWNEDDPQAHKIDGFQTDGLFDLAISDLHKPSDKPWATVLSVEPPHPIFTAPPEYVERWKDREIILRENVDTGKDYNKRGPHGRDLIDDLRVYYAMIENLDDNVGRLVSALRETGQLENTVIGLTADHGELLGCHGLLAKQRPWEESLGIPLILSGAGIASTVVADPVSTEDLFPTLLGLAGVVPRDPKPGLDLSPLARGDETGLDREGVLLEFVAEMRPGMPFHEETWRGFRTSRYKYTVLGDAHGGRPWQFFDLEEDPYEMTNLVDSEKHVDELRRHHTLLRDRLVETYDHYVLAPAFGCPGLNEWDPEAKFQRRFG</sequence>
<evidence type="ECO:0000256" key="1">
    <source>
        <dbReference type="ARBA" id="ARBA00008779"/>
    </source>
</evidence>
<comment type="similarity">
    <text evidence="1">Belongs to the sulfatase family.</text>
</comment>
<feature type="region of interest" description="Disordered" evidence="3">
    <location>
        <begin position="7"/>
        <end position="76"/>
    </location>
</feature>
<feature type="compositionally biased region" description="Basic and acidic residues" evidence="3">
    <location>
        <begin position="7"/>
        <end position="16"/>
    </location>
</feature>
<protein>
    <recommendedName>
        <fullName evidence="4">Sulfatase N-terminal domain-containing protein</fullName>
    </recommendedName>
</protein>
<dbReference type="EMBL" id="SJKB01000003">
    <property type="protein sequence ID" value="TCC63292.1"/>
    <property type="molecule type" value="Genomic_DNA"/>
</dbReference>
<dbReference type="OrthoDB" id="9777306at2"/>
<feature type="compositionally biased region" description="Basic and acidic residues" evidence="3">
    <location>
        <begin position="35"/>
        <end position="47"/>
    </location>
</feature>
<evidence type="ECO:0000256" key="2">
    <source>
        <dbReference type="ARBA" id="ARBA00022801"/>
    </source>
</evidence>
<dbReference type="InterPro" id="IPR017850">
    <property type="entry name" value="Alkaline_phosphatase_core_sf"/>
</dbReference>
<dbReference type="Proteomes" id="UP000291144">
    <property type="component" value="Unassembled WGS sequence"/>
</dbReference>
<keyword evidence="6" id="KW-1185">Reference proteome</keyword>